<dbReference type="Proteomes" id="UP001444071">
    <property type="component" value="Unassembled WGS sequence"/>
</dbReference>
<dbReference type="InterPro" id="IPR006592">
    <property type="entry name" value="RNA_pol_N"/>
</dbReference>
<protein>
    <recommendedName>
        <fullName evidence="9">DNA-directed RNA polymerase subunit</fullName>
        <ecNumber evidence="9">2.7.7.6</ecNumber>
    </recommendedName>
</protein>
<dbReference type="InterPro" id="IPR038120">
    <property type="entry name" value="Rpb1_funnel_sf"/>
</dbReference>
<gene>
    <name evidence="11" type="primary">POLR3A_2</name>
    <name evidence="11" type="ORF">XENORESO_020749</name>
</gene>
<accession>A0ABV0WTV3</accession>
<comment type="similarity">
    <text evidence="1 9">Belongs to the RNA polymerase beta' chain family.</text>
</comment>
<dbReference type="CDD" id="cd02583">
    <property type="entry name" value="RNAP_III_RPC1_N"/>
    <property type="match status" value="1"/>
</dbReference>
<dbReference type="Gene3D" id="6.10.250.2940">
    <property type="match status" value="1"/>
</dbReference>
<dbReference type="InterPro" id="IPR044893">
    <property type="entry name" value="RNA_pol_Rpb1_clamp_domain"/>
</dbReference>
<keyword evidence="2 9" id="KW-0240">DNA-directed RNA polymerase</keyword>
<dbReference type="Gene3D" id="3.30.1490.180">
    <property type="entry name" value="RNA polymerase ii"/>
    <property type="match status" value="1"/>
</dbReference>
<feature type="non-terminal residue" evidence="11">
    <location>
        <position position="751"/>
    </location>
</feature>
<dbReference type="Pfam" id="PF04983">
    <property type="entry name" value="RNA_pol_Rpb1_3"/>
    <property type="match status" value="1"/>
</dbReference>
<dbReference type="GO" id="GO:0000428">
    <property type="term" value="C:DNA-directed RNA polymerase complex"/>
    <property type="evidence" value="ECO:0007669"/>
    <property type="project" value="UniProtKB-KW"/>
</dbReference>
<keyword evidence="3 9" id="KW-0808">Transferase</keyword>
<keyword evidence="4 9" id="KW-0548">Nucleotidyltransferase</keyword>
<dbReference type="SUPFAM" id="SSF64484">
    <property type="entry name" value="beta and beta-prime subunits of DNA dependent RNA-polymerase"/>
    <property type="match status" value="1"/>
</dbReference>
<dbReference type="InterPro" id="IPR007080">
    <property type="entry name" value="RNA_pol_Rpb1_1"/>
</dbReference>
<dbReference type="Gene3D" id="2.40.40.20">
    <property type="match status" value="1"/>
</dbReference>
<proteinExistence type="inferred from homology"/>
<sequence length="751" mass="83879">MKSAEQMRQQAHIQVVSKNLYSQDTKRTPLPYGVLDHRMGTSEKDRPCLTCGKNLADCLGHYGYLDLELPCFHVGYFKAVIGILQMICKTCSSIMLTKEDKQQFMDFLKRPNLAYLQKRGLKKKISDKCRKRTTCLNCGAFNGPVKKCGLLKIIHEKYKTTKKVVDSFVSDFLQSFDIAIEHNKLMEPLLPRAQENLNPLVVLNLLRRIPAEDIPLLLMNPEAGKPADLIITRLLVPPLCIRPSVVSDLKSGTNEDDLTMKLTEIIFLNDVIKKVNKANLELMRKLVRNGPDVHPGANFIQNRHTQMKRFLKYGNREKIAQELRFGDVVERHLIDGDIVLFNRQPSLHKLSIMAHIAKVKPHRTFRFNECVCTPYNADFDGDEMNLHLPQTEEAKAEALVLMGTKANLVTPRNGEPLIAAIQDFLTGAYLLTLKDTFFDRSKACQIVASILVGKDEKIRISLPRPAIIKPITLWTGKQIFSVILKPSKDCPVDANLRTKGKQYCGKGEDLCHNDSFVVIHNSELMCGSMDKGTLGSGSKNNIFYILLRDWGQLEAANAMSRLARLAPVYLSNRGFSIGIGDVTPGTGLLKAKQDLLDDGYKKCDEYIEALQTGKLQQQPGCTAEETLEALILRELSVIRDRAGSACLRELDKSNSPLIMALCGSKGSFINISQMIACVGQQAISGSRVPDGFENRSLPHFEKHSKLPAAKGFVADSFYSGLTPTEFFFHTMAGREGLVDTAVKTAETGYMQ</sequence>
<dbReference type="EC" id="2.7.7.6" evidence="9"/>
<keyword evidence="8 9" id="KW-0804">Transcription</keyword>
<evidence type="ECO:0000256" key="2">
    <source>
        <dbReference type="ARBA" id="ARBA00022478"/>
    </source>
</evidence>
<dbReference type="EMBL" id="JAHRIM010070891">
    <property type="protein sequence ID" value="MEQ2273047.1"/>
    <property type="molecule type" value="Genomic_DNA"/>
</dbReference>
<keyword evidence="5" id="KW-0479">Metal-binding</keyword>
<dbReference type="InterPro" id="IPR035697">
    <property type="entry name" value="RNAP_III_RPC1_N"/>
</dbReference>
<dbReference type="Gene3D" id="1.10.132.30">
    <property type="match status" value="1"/>
</dbReference>
<dbReference type="Pfam" id="PF04997">
    <property type="entry name" value="RNA_pol_Rpb1_1"/>
    <property type="match status" value="1"/>
</dbReference>
<dbReference type="InterPro" id="IPR007083">
    <property type="entry name" value="RNA_pol_Rpb1_4"/>
</dbReference>
<reference evidence="11 12" key="1">
    <citation type="submission" date="2021-06" db="EMBL/GenBank/DDBJ databases">
        <authorList>
            <person name="Palmer J.M."/>
        </authorList>
    </citation>
    <scope>NUCLEOTIDE SEQUENCE [LARGE SCALE GENOMIC DNA]</scope>
    <source>
        <strain evidence="11 12">XR_2019</strain>
        <tissue evidence="11">Muscle</tissue>
    </source>
</reference>
<dbReference type="InterPro" id="IPR007081">
    <property type="entry name" value="RNA_pol_Rpb1_5"/>
</dbReference>
<evidence type="ECO:0000256" key="5">
    <source>
        <dbReference type="ARBA" id="ARBA00022723"/>
    </source>
</evidence>
<keyword evidence="12" id="KW-1185">Reference proteome</keyword>
<evidence type="ECO:0000313" key="12">
    <source>
        <dbReference type="Proteomes" id="UP001444071"/>
    </source>
</evidence>
<dbReference type="InterPro" id="IPR042102">
    <property type="entry name" value="RNA_pol_Rpb1_3_sf"/>
</dbReference>
<dbReference type="PANTHER" id="PTHR48446:SF1">
    <property type="entry name" value="DNA-DIRECTED RNA POLYMERASE SUBUNIT BETA' N-TERMINAL SECTION"/>
    <property type="match status" value="1"/>
</dbReference>
<dbReference type="Gene3D" id="1.10.274.100">
    <property type="entry name" value="RNA polymerase Rpb1, domain 3"/>
    <property type="match status" value="1"/>
</dbReference>
<evidence type="ECO:0000259" key="10">
    <source>
        <dbReference type="SMART" id="SM00663"/>
    </source>
</evidence>
<keyword evidence="7" id="KW-0460">Magnesium</keyword>
<comment type="caution">
    <text evidence="11">The sequence shown here is derived from an EMBL/GenBank/DDBJ whole genome shotgun (WGS) entry which is preliminary data.</text>
</comment>
<dbReference type="Pfam" id="PF05000">
    <property type="entry name" value="RNA_pol_Rpb1_4"/>
    <property type="match status" value="1"/>
</dbReference>
<feature type="domain" description="RNA polymerase N-terminal" evidence="10">
    <location>
        <begin position="227"/>
        <end position="432"/>
    </location>
</feature>
<dbReference type="SMART" id="SM00663">
    <property type="entry name" value="RPOLA_N"/>
    <property type="match status" value="1"/>
</dbReference>
<evidence type="ECO:0000313" key="11">
    <source>
        <dbReference type="EMBL" id="MEQ2273047.1"/>
    </source>
</evidence>
<organism evidence="11 12">
    <name type="scientific">Xenotaenia resolanae</name>
    <dbReference type="NCBI Taxonomy" id="208358"/>
    <lineage>
        <taxon>Eukaryota</taxon>
        <taxon>Metazoa</taxon>
        <taxon>Chordata</taxon>
        <taxon>Craniata</taxon>
        <taxon>Vertebrata</taxon>
        <taxon>Euteleostomi</taxon>
        <taxon>Actinopterygii</taxon>
        <taxon>Neopterygii</taxon>
        <taxon>Teleostei</taxon>
        <taxon>Neoteleostei</taxon>
        <taxon>Acanthomorphata</taxon>
        <taxon>Ovalentaria</taxon>
        <taxon>Atherinomorphae</taxon>
        <taxon>Cyprinodontiformes</taxon>
        <taxon>Goodeidae</taxon>
        <taxon>Xenotaenia</taxon>
    </lineage>
</organism>
<evidence type="ECO:0000256" key="9">
    <source>
        <dbReference type="RuleBase" id="RU004279"/>
    </source>
</evidence>
<evidence type="ECO:0000256" key="3">
    <source>
        <dbReference type="ARBA" id="ARBA00022679"/>
    </source>
</evidence>
<evidence type="ECO:0000256" key="7">
    <source>
        <dbReference type="ARBA" id="ARBA00022842"/>
    </source>
</evidence>
<comment type="function">
    <text evidence="9">DNA-dependent RNA polymerase catalyzes the transcription of DNA into RNA using the four ribonucleoside triphosphates as substrates.</text>
</comment>
<dbReference type="Pfam" id="PF04998">
    <property type="entry name" value="RNA_pol_Rpb1_5"/>
    <property type="match status" value="1"/>
</dbReference>
<dbReference type="PANTHER" id="PTHR48446">
    <property type="entry name" value="DNA-DIRECTED RNA POLYMERASE SUBUNIT BETA' N-TERMINAL SECTION"/>
    <property type="match status" value="1"/>
</dbReference>
<comment type="catalytic activity">
    <reaction evidence="9">
        <text>RNA(n) + a ribonucleoside 5'-triphosphate = RNA(n+1) + diphosphate</text>
        <dbReference type="Rhea" id="RHEA:21248"/>
        <dbReference type="Rhea" id="RHEA-COMP:14527"/>
        <dbReference type="Rhea" id="RHEA-COMP:17342"/>
        <dbReference type="ChEBI" id="CHEBI:33019"/>
        <dbReference type="ChEBI" id="CHEBI:61557"/>
        <dbReference type="ChEBI" id="CHEBI:140395"/>
        <dbReference type="EC" id="2.7.7.6"/>
    </reaction>
</comment>
<evidence type="ECO:0000256" key="6">
    <source>
        <dbReference type="ARBA" id="ARBA00022833"/>
    </source>
</evidence>
<evidence type="ECO:0000256" key="4">
    <source>
        <dbReference type="ARBA" id="ARBA00022695"/>
    </source>
</evidence>
<evidence type="ECO:0000256" key="1">
    <source>
        <dbReference type="ARBA" id="ARBA00006460"/>
    </source>
</evidence>
<dbReference type="InterPro" id="IPR007066">
    <property type="entry name" value="RNA_pol_Rpb1_3"/>
</dbReference>
<dbReference type="Gene3D" id="4.10.860.120">
    <property type="entry name" value="RNA polymerase II, clamp domain"/>
    <property type="match status" value="1"/>
</dbReference>
<dbReference type="InterPro" id="IPR015700">
    <property type="entry name" value="RPC1"/>
</dbReference>
<evidence type="ECO:0000256" key="8">
    <source>
        <dbReference type="ARBA" id="ARBA00023163"/>
    </source>
</evidence>
<name>A0ABV0WTV3_9TELE</name>
<keyword evidence="6" id="KW-0862">Zinc</keyword>